<comment type="caution">
    <text evidence="1">The sequence shown here is derived from an EMBL/GenBank/DDBJ whole genome shotgun (WGS) entry which is preliminary data.</text>
</comment>
<dbReference type="Pfam" id="PF05380">
    <property type="entry name" value="Peptidase_A17"/>
    <property type="match status" value="1"/>
</dbReference>
<sequence length="336" mass="37767">AIILPKICNDLPAFRFSLENYPYLKNLQFADPTFNIPGAIDILLGADIFPNIFQPGRILGNTNEPIALNTVFGYVLMGKMSANSLPTIQSFLCNMSTVSVETILKKFWEVETVPEVTCLSPDDKLCEQKFVSTYSRDATGRFTVSLPFRNEEPTFPESLTSSPYLAIRCLLQLAEDEKSKFPTAARILSEYTFVDDIVSGSSTLESACRLKQDLISLLSKGGFELRKWASNNPDLLTDLPISHLSNDPLSLETSVTPIDRSCTKRHMLSELARIFDPLGFLAPITFFNKYIIQLLWTLGLDWDQSPPNDVLLLWDRYKRELPFIVTCSNPSSNKNS</sequence>
<dbReference type="AlphaFoldDB" id="A0AAV8YEI2"/>
<evidence type="ECO:0000313" key="2">
    <source>
        <dbReference type="Proteomes" id="UP001162162"/>
    </source>
</evidence>
<proteinExistence type="predicted"/>
<feature type="non-terminal residue" evidence="1">
    <location>
        <position position="1"/>
    </location>
</feature>
<accession>A0AAV8YEI2</accession>
<protein>
    <recommendedName>
        <fullName evidence="3">Peptidase aspartic putative domain-containing protein</fullName>
    </recommendedName>
</protein>
<dbReference type="InterPro" id="IPR008042">
    <property type="entry name" value="Retrotrans_Pao"/>
</dbReference>
<dbReference type="EMBL" id="JAPWTK010000111">
    <property type="protein sequence ID" value="KAJ8949758.1"/>
    <property type="molecule type" value="Genomic_DNA"/>
</dbReference>
<name>A0AAV8YEI2_9CUCU</name>
<keyword evidence="2" id="KW-1185">Reference proteome</keyword>
<dbReference type="PANTHER" id="PTHR47331">
    <property type="entry name" value="PHD-TYPE DOMAIN-CONTAINING PROTEIN"/>
    <property type="match status" value="1"/>
</dbReference>
<gene>
    <name evidence="1" type="ORF">NQ318_005081</name>
</gene>
<organism evidence="1 2">
    <name type="scientific">Aromia moschata</name>
    <dbReference type="NCBI Taxonomy" id="1265417"/>
    <lineage>
        <taxon>Eukaryota</taxon>
        <taxon>Metazoa</taxon>
        <taxon>Ecdysozoa</taxon>
        <taxon>Arthropoda</taxon>
        <taxon>Hexapoda</taxon>
        <taxon>Insecta</taxon>
        <taxon>Pterygota</taxon>
        <taxon>Neoptera</taxon>
        <taxon>Endopterygota</taxon>
        <taxon>Coleoptera</taxon>
        <taxon>Polyphaga</taxon>
        <taxon>Cucujiformia</taxon>
        <taxon>Chrysomeloidea</taxon>
        <taxon>Cerambycidae</taxon>
        <taxon>Cerambycinae</taxon>
        <taxon>Callichromatini</taxon>
        <taxon>Aromia</taxon>
    </lineage>
</organism>
<evidence type="ECO:0008006" key="3">
    <source>
        <dbReference type="Google" id="ProtNLM"/>
    </source>
</evidence>
<dbReference type="Proteomes" id="UP001162162">
    <property type="component" value="Unassembled WGS sequence"/>
</dbReference>
<evidence type="ECO:0000313" key="1">
    <source>
        <dbReference type="EMBL" id="KAJ8949758.1"/>
    </source>
</evidence>
<reference evidence="1" key="1">
    <citation type="journal article" date="2023" name="Insect Mol. Biol.">
        <title>Genome sequencing provides insights into the evolution of gene families encoding plant cell wall-degrading enzymes in longhorned beetles.</title>
        <authorList>
            <person name="Shin N.R."/>
            <person name="Okamura Y."/>
            <person name="Kirsch R."/>
            <person name="Pauchet Y."/>
        </authorList>
    </citation>
    <scope>NUCLEOTIDE SEQUENCE</scope>
    <source>
        <strain evidence="1">AMC_N1</strain>
    </source>
</reference>